<evidence type="ECO:0000313" key="1">
    <source>
        <dbReference type="EMBL" id="KKK93916.1"/>
    </source>
</evidence>
<name>A0A0F9CB41_9ZZZZ</name>
<gene>
    <name evidence="1" type="ORF">LCGC14_2688090</name>
</gene>
<organism evidence="1">
    <name type="scientific">marine sediment metagenome</name>
    <dbReference type="NCBI Taxonomy" id="412755"/>
    <lineage>
        <taxon>unclassified sequences</taxon>
        <taxon>metagenomes</taxon>
        <taxon>ecological metagenomes</taxon>
    </lineage>
</organism>
<dbReference type="AlphaFoldDB" id="A0A0F9CB41"/>
<accession>A0A0F9CB41</accession>
<sequence length="110" mass="12625">MKIRTGFVSNSSSSSFIIENHSNEHRTLVGFVAENPQLIEQYNKQYGRDNISQLRLLFSAKETNIVFEPNEAKKCVFGDEQGTLIGEVFDYILRDGGESENFSWRLIDCR</sequence>
<reference evidence="1" key="1">
    <citation type="journal article" date="2015" name="Nature">
        <title>Complex archaea that bridge the gap between prokaryotes and eukaryotes.</title>
        <authorList>
            <person name="Spang A."/>
            <person name="Saw J.H."/>
            <person name="Jorgensen S.L."/>
            <person name="Zaremba-Niedzwiedzka K."/>
            <person name="Martijn J."/>
            <person name="Lind A.E."/>
            <person name="van Eijk R."/>
            <person name="Schleper C."/>
            <person name="Guy L."/>
            <person name="Ettema T.J."/>
        </authorList>
    </citation>
    <scope>NUCLEOTIDE SEQUENCE</scope>
</reference>
<proteinExistence type="predicted"/>
<comment type="caution">
    <text evidence="1">The sequence shown here is derived from an EMBL/GenBank/DDBJ whole genome shotgun (WGS) entry which is preliminary data.</text>
</comment>
<protein>
    <submittedName>
        <fullName evidence="1">Uncharacterized protein</fullName>
    </submittedName>
</protein>
<dbReference type="EMBL" id="LAZR01047567">
    <property type="protein sequence ID" value="KKK93916.1"/>
    <property type="molecule type" value="Genomic_DNA"/>
</dbReference>